<proteinExistence type="predicted"/>
<dbReference type="Gene3D" id="3.10.450.50">
    <property type="match status" value="1"/>
</dbReference>
<reference evidence="2 3" key="1">
    <citation type="submission" date="2016-02" db="EMBL/GenBank/DDBJ databases">
        <title>Draft genome sequence of Hydrogenophaga sp. LPB0072.</title>
        <authorList>
            <person name="Shin S.-K."/>
            <person name="Yi H."/>
        </authorList>
    </citation>
    <scope>NUCLEOTIDE SEQUENCE [LARGE SCALE GENOMIC DNA]</scope>
    <source>
        <strain evidence="2 3">LPB0072</strain>
    </source>
</reference>
<sequence>MNTDTSLDPMDNEDFDALDEILDDLRTRGEDVPQWEFCEGAMAALLCTRRLILPDEFFPLLLGTGDSQPGKPSGDEEDTHFKDDAQFERFLSLWTRRWNEVATALGINIETLEDERSYHPEVMDVRGAVAGLPEAERAELDGQELPAFAQVWALGFMFVVENWSDDWAAPRDKEIASMLDDALESIVILTEDDTEEPTVCMHSEDGPPSVSDERLNAFGAAIWAVYDLRQIWQSLGPRADPVRKTDEPGRNDPCFCGSGKKFKKCHGA</sequence>
<dbReference type="Proteomes" id="UP000185657">
    <property type="component" value="Unassembled WGS sequence"/>
</dbReference>
<dbReference type="Proteomes" id="UP000185680">
    <property type="component" value="Chromosome"/>
</dbReference>
<dbReference type="EMBL" id="CP017476">
    <property type="protein sequence ID" value="AOW15018.1"/>
    <property type="molecule type" value="Genomic_DNA"/>
</dbReference>
<evidence type="ECO:0000313" key="1">
    <source>
        <dbReference type="EMBL" id="AOW15018.1"/>
    </source>
</evidence>
<dbReference type="SUPFAM" id="SSF103642">
    <property type="entry name" value="Sec-C motif"/>
    <property type="match status" value="1"/>
</dbReference>
<dbReference type="OrthoDB" id="570299at2"/>
<dbReference type="InterPro" id="IPR011978">
    <property type="entry name" value="YgfB-like"/>
</dbReference>
<dbReference type="Pfam" id="PF03695">
    <property type="entry name" value="UPF0149"/>
    <property type="match status" value="1"/>
</dbReference>
<dbReference type="InterPro" id="IPR004027">
    <property type="entry name" value="SEC_C_motif"/>
</dbReference>
<accession>A0A167GHY4</accession>
<dbReference type="AlphaFoldDB" id="A0A167GHY4"/>
<dbReference type="RefSeq" id="WP_066095941.1">
    <property type="nucleotide sequence ID" value="NZ_CP017476.1"/>
</dbReference>
<dbReference type="STRING" id="1763535.LPB072_21610"/>
<organism evidence="1 4">
    <name type="scientific">Hydrogenophaga crassostreae</name>
    <dbReference type="NCBI Taxonomy" id="1763535"/>
    <lineage>
        <taxon>Bacteria</taxon>
        <taxon>Pseudomonadati</taxon>
        <taxon>Pseudomonadota</taxon>
        <taxon>Betaproteobacteria</taxon>
        <taxon>Burkholderiales</taxon>
        <taxon>Comamonadaceae</taxon>
        <taxon>Hydrogenophaga</taxon>
    </lineage>
</organism>
<evidence type="ECO:0000313" key="2">
    <source>
        <dbReference type="EMBL" id="OAD39471.1"/>
    </source>
</evidence>
<gene>
    <name evidence="1" type="ORF">LPB072_21610</name>
    <name evidence="2" type="ORF">LPB72_20995</name>
</gene>
<evidence type="ECO:0000313" key="4">
    <source>
        <dbReference type="Proteomes" id="UP000185680"/>
    </source>
</evidence>
<reference evidence="1 4" key="2">
    <citation type="submission" date="2016-10" db="EMBL/GenBank/DDBJ databases">
        <title>Hydorgenophaga sp. LPB0072 isolated from gastropod.</title>
        <authorList>
            <person name="Kim E."/>
            <person name="Yi H."/>
        </authorList>
    </citation>
    <scope>NUCLEOTIDE SEQUENCE [LARGE SCALE GENOMIC DNA]</scope>
    <source>
        <strain evidence="1 4">LPB0072</strain>
    </source>
</reference>
<dbReference type="EMBL" id="LVWD01000042">
    <property type="protein sequence ID" value="OAD39471.1"/>
    <property type="molecule type" value="Genomic_DNA"/>
</dbReference>
<dbReference type="Pfam" id="PF02810">
    <property type="entry name" value="SEC-C"/>
    <property type="match status" value="1"/>
</dbReference>
<evidence type="ECO:0000313" key="3">
    <source>
        <dbReference type="Proteomes" id="UP000185657"/>
    </source>
</evidence>
<keyword evidence="3" id="KW-1185">Reference proteome</keyword>
<name>A0A167GHY4_9BURK</name>
<dbReference type="KEGG" id="hyl:LPB072_21610"/>
<protein>
    <submittedName>
        <fullName evidence="1">Zinc chelation protein SecC</fullName>
    </submittedName>
</protein>